<keyword evidence="6 16" id="KW-0808">Transferase</keyword>
<comment type="catalytic activity">
    <reaction evidence="11">
        <text>apo-[peptidyl-carrier protein] + CoA = holo-[peptidyl-carrier protein] + adenosine 3',5'-bisphosphate + H(+)</text>
        <dbReference type="Rhea" id="RHEA:46228"/>
        <dbReference type="Rhea" id="RHEA-COMP:11479"/>
        <dbReference type="Rhea" id="RHEA-COMP:11480"/>
        <dbReference type="ChEBI" id="CHEBI:15378"/>
        <dbReference type="ChEBI" id="CHEBI:29999"/>
        <dbReference type="ChEBI" id="CHEBI:57287"/>
        <dbReference type="ChEBI" id="CHEBI:58343"/>
        <dbReference type="ChEBI" id="CHEBI:64479"/>
    </reaction>
</comment>
<evidence type="ECO:0000256" key="13">
    <source>
        <dbReference type="PIRSR" id="PIRSR603542-2"/>
    </source>
</evidence>
<dbReference type="GO" id="GO:0008897">
    <property type="term" value="F:holo-[acyl-carrier-protein] synthase activity"/>
    <property type="evidence" value="ECO:0007669"/>
    <property type="project" value="InterPro"/>
</dbReference>
<evidence type="ECO:0000256" key="6">
    <source>
        <dbReference type="ARBA" id="ARBA00022679"/>
    </source>
</evidence>
<reference evidence="17" key="1">
    <citation type="submission" date="2016-10" db="EMBL/GenBank/DDBJ databases">
        <authorList>
            <person name="Varghese N."/>
            <person name="Submissions S."/>
        </authorList>
    </citation>
    <scope>NUCLEOTIDE SEQUENCE [LARGE SCALE GENOMIC DNA]</scope>
    <source>
        <strain evidence="17">Ah-143</strain>
    </source>
</reference>
<comment type="pathway">
    <text evidence="2">Siderophore biosynthesis; enterobactin biosynthesis.</text>
</comment>
<feature type="binding site" evidence="13">
    <location>
        <position position="120"/>
    </location>
    <ligand>
        <name>Mg(2+)</name>
        <dbReference type="ChEBI" id="CHEBI:18420"/>
    </ligand>
</feature>
<evidence type="ECO:0000259" key="14">
    <source>
        <dbReference type="Pfam" id="PF01648"/>
    </source>
</evidence>
<keyword evidence="13" id="KW-0460">Magnesium</keyword>
<feature type="binding site" evidence="12">
    <location>
        <position position="169"/>
    </location>
    <ligand>
        <name>CoA</name>
        <dbReference type="ChEBI" id="CHEBI:57287"/>
    </ligand>
</feature>
<evidence type="ECO:0000259" key="15">
    <source>
        <dbReference type="Pfam" id="PF17837"/>
    </source>
</evidence>
<comment type="subunit">
    <text evidence="4">EntB, EntD, EntE, and EntF form a multienzyme complex called enterobactin synthase.</text>
</comment>
<organism evidence="16 17">
    <name type="scientific">Kosakonia arachidis</name>
    <dbReference type="NCBI Taxonomy" id="551989"/>
    <lineage>
        <taxon>Bacteria</taxon>
        <taxon>Pseudomonadati</taxon>
        <taxon>Pseudomonadota</taxon>
        <taxon>Gammaproteobacteria</taxon>
        <taxon>Enterobacterales</taxon>
        <taxon>Enterobacteriaceae</taxon>
        <taxon>Kosakonia</taxon>
    </lineage>
</organism>
<comment type="catalytic activity">
    <reaction evidence="10">
        <text>apo-[aryl-carrier protein] + CoA = holo-[aryl-carrier protein] + adenosine 3',5'-bisphosphate + H(+)</text>
        <dbReference type="Rhea" id="RHEA:48404"/>
        <dbReference type="Rhea" id="RHEA-COMP:15903"/>
        <dbReference type="Rhea" id="RHEA-COMP:17557"/>
        <dbReference type="ChEBI" id="CHEBI:15378"/>
        <dbReference type="ChEBI" id="CHEBI:29999"/>
        <dbReference type="ChEBI" id="CHEBI:57287"/>
        <dbReference type="ChEBI" id="CHEBI:58343"/>
        <dbReference type="ChEBI" id="CHEBI:64479"/>
    </reaction>
</comment>
<evidence type="ECO:0000256" key="10">
    <source>
        <dbReference type="ARBA" id="ARBA00049176"/>
    </source>
</evidence>
<feature type="binding site" evidence="13">
    <location>
        <position position="121"/>
    </location>
    <ligand>
        <name>Mg(2+)</name>
        <dbReference type="ChEBI" id="CHEBI:18420"/>
    </ligand>
</feature>
<dbReference type="GO" id="GO:0009239">
    <property type="term" value="P:enterobactin biosynthetic process"/>
    <property type="evidence" value="ECO:0007669"/>
    <property type="project" value="UniProtKB-UniPathway"/>
</dbReference>
<evidence type="ECO:0000256" key="4">
    <source>
        <dbReference type="ARBA" id="ARBA00011503"/>
    </source>
</evidence>
<dbReference type="EMBL" id="FPAU01000003">
    <property type="protein sequence ID" value="SFT95833.1"/>
    <property type="molecule type" value="Genomic_DNA"/>
</dbReference>
<evidence type="ECO:0000256" key="7">
    <source>
        <dbReference type="ARBA" id="ARBA00023191"/>
    </source>
</evidence>
<feature type="binding site" evidence="12">
    <location>
        <position position="165"/>
    </location>
    <ligand>
        <name>CoA</name>
        <dbReference type="ChEBI" id="CHEBI:57287"/>
    </ligand>
</feature>
<dbReference type="Pfam" id="PF17837">
    <property type="entry name" value="4PPT_N"/>
    <property type="match status" value="1"/>
</dbReference>
<proteinExistence type="inferred from homology"/>
<feature type="binding site" evidence="12">
    <location>
        <position position="119"/>
    </location>
    <ligand>
        <name>CoA</name>
        <dbReference type="ChEBI" id="CHEBI:57287"/>
    </ligand>
</feature>
<dbReference type="InterPro" id="IPR008278">
    <property type="entry name" value="4-PPantetheinyl_Trfase_dom"/>
</dbReference>
<keyword evidence="17" id="KW-1185">Reference proteome</keyword>
<comment type="function">
    <text evidence="1">Involved in the biosynthesis of the siderophore enterobactin (enterochelin), which is a macrocyclic trimeric lactone of N-(2,3-dihydroxybenzoyl)-serine. The serine trilactone serves as a scaffolding for the three catechol functionalities that provide hexadentate coordination for the tightly ligated iron(2+) atoms. Plays an essential role in the assembly of the enterobactin by catalyzing the transfer of the 4'-phosphopantetheine (Ppant) moiety from coenzyme A to the apo-domains of both EntB (ArCP domain) and EntF (PCP domain) to yield their holo-forms which make them competent for the activation of 2,3-dihydroxybenzoate (DHB) and L-serine, respectively.</text>
</comment>
<dbReference type="PANTHER" id="PTHR38096:SF1">
    <property type="entry name" value="ENTEROBACTIN SYNTHASE COMPONENT D"/>
    <property type="match status" value="1"/>
</dbReference>
<comment type="similarity">
    <text evidence="3">Belongs to the P-Pant transferase superfamily. EntD family.</text>
</comment>
<dbReference type="Pfam" id="PF01648">
    <property type="entry name" value="ACPS"/>
    <property type="match status" value="1"/>
</dbReference>
<comment type="cofactor">
    <cofactor evidence="13">
        <name>Mg(2+)</name>
        <dbReference type="ChEBI" id="CHEBI:18420"/>
    </cofactor>
</comment>
<evidence type="ECO:0000256" key="9">
    <source>
        <dbReference type="ARBA" id="ARBA00031996"/>
    </source>
</evidence>
<feature type="binding site" evidence="12">
    <location>
        <position position="179"/>
    </location>
    <ligand>
        <name>CoA</name>
        <dbReference type="ChEBI" id="CHEBI:57287"/>
    </ligand>
</feature>
<dbReference type="InterPro" id="IPR037143">
    <property type="entry name" value="4-PPantetheinyl_Trfase_dom_sf"/>
</dbReference>
<dbReference type="PANTHER" id="PTHR38096">
    <property type="entry name" value="ENTEROBACTIN SYNTHASE COMPONENT D"/>
    <property type="match status" value="1"/>
</dbReference>
<feature type="domain" description="4'-phosphopantetheinyl transferase" evidence="14">
    <location>
        <begin position="115"/>
        <end position="206"/>
    </location>
</feature>
<dbReference type="SUPFAM" id="SSF56214">
    <property type="entry name" value="4'-phosphopantetheinyl transferase"/>
    <property type="match status" value="1"/>
</dbReference>
<feature type="binding site" evidence="12">
    <location>
        <begin position="98"/>
        <end position="99"/>
    </location>
    <ligand>
        <name>CoA</name>
        <dbReference type="ChEBI" id="CHEBI:57287"/>
    </ligand>
</feature>
<accession>A0A1I7C8S5</accession>
<dbReference type="UniPathway" id="UPA00017"/>
<dbReference type="InterPro" id="IPR003542">
    <property type="entry name" value="Enbac_synth_compD-like"/>
</dbReference>
<feature type="binding site" evidence="12">
    <location>
        <position position="54"/>
    </location>
    <ligand>
        <name>CoA</name>
        <dbReference type="ChEBI" id="CHEBI:57287"/>
    </ligand>
</feature>
<gene>
    <name evidence="16" type="ORF">SAMN05192562_103347</name>
</gene>
<keyword evidence="7" id="KW-0259">Enterobactin biosynthesis</keyword>
<dbReference type="InterPro" id="IPR041354">
    <property type="entry name" value="4PPT_N"/>
</dbReference>
<feature type="domain" description="4'-phosphopantetheinyl transferase N-terminal" evidence="15">
    <location>
        <begin position="46"/>
        <end position="108"/>
    </location>
</feature>
<dbReference type="AlphaFoldDB" id="A0A1I7C8S5"/>
<dbReference type="RefSeq" id="WP_090122220.1">
    <property type="nucleotide sequence ID" value="NZ_CP045300.1"/>
</dbReference>
<name>A0A1I7C8S5_9ENTR</name>
<evidence type="ECO:0000256" key="11">
    <source>
        <dbReference type="ARBA" id="ARBA00049191"/>
    </source>
</evidence>
<dbReference type="PRINTS" id="PR01399">
    <property type="entry name" value="ENTSNTHTASED"/>
</dbReference>
<evidence type="ECO:0000256" key="2">
    <source>
        <dbReference type="ARBA" id="ARBA00004993"/>
    </source>
</evidence>
<evidence type="ECO:0000256" key="12">
    <source>
        <dbReference type="PIRSR" id="PIRSR603542-1"/>
    </source>
</evidence>
<sequence length="232" mass="26794">MKICWFQTKHIIKVLPDYIHFTVLRFAWNGALDDAFRIYDVPVPRRLASATKQRQAEYLAGRIGAQKLLQHFDITLRAPLMADNRAPSWPSSYRGAISHDRDFASAAVIKMHYGRVGIDIESLSPKIALNTISQRIASAREIDTLITTSDLLLDHILLLLFSAKESAYKAFPREHQQHLDFHSFELRDIDPHLQQFTFSLTHTLNHEYEAGFSVKGWYEFLENRVLTLVHLH</sequence>
<evidence type="ECO:0000313" key="16">
    <source>
        <dbReference type="EMBL" id="SFT95833.1"/>
    </source>
</evidence>
<keyword evidence="13" id="KW-0479">Metal-binding</keyword>
<dbReference type="GO" id="GO:0000287">
    <property type="term" value="F:magnesium ion binding"/>
    <property type="evidence" value="ECO:0007669"/>
    <property type="project" value="InterPro"/>
</dbReference>
<protein>
    <recommendedName>
        <fullName evidence="5">Enterobactin synthase component D</fullName>
    </recommendedName>
    <alternativeName>
        <fullName evidence="8">4'-phosphopantetheinyl transferase EntD</fullName>
    </alternativeName>
    <alternativeName>
        <fullName evidence="9">Enterochelin synthase D</fullName>
    </alternativeName>
</protein>
<evidence type="ECO:0000256" key="8">
    <source>
        <dbReference type="ARBA" id="ARBA00029894"/>
    </source>
</evidence>
<dbReference type="GO" id="GO:0005886">
    <property type="term" value="C:plasma membrane"/>
    <property type="evidence" value="ECO:0007669"/>
    <property type="project" value="TreeGrafter"/>
</dbReference>
<dbReference type="OrthoDB" id="8210607at2"/>
<evidence type="ECO:0000256" key="3">
    <source>
        <dbReference type="ARBA" id="ARBA00008342"/>
    </source>
</evidence>
<evidence type="ECO:0000256" key="1">
    <source>
        <dbReference type="ARBA" id="ARBA00003937"/>
    </source>
</evidence>
<evidence type="ECO:0000313" key="17">
    <source>
        <dbReference type="Proteomes" id="UP000199187"/>
    </source>
</evidence>
<feature type="binding site" evidence="13">
    <location>
        <position position="119"/>
    </location>
    <ligand>
        <name>Mg(2+)</name>
        <dbReference type="ChEBI" id="CHEBI:18420"/>
    </ligand>
</feature>
<dbReference type="Gene3D" id="3.90.470.20">
    <property type="entry name" value="4'-phosphopantetheinyl transferase domain"/>
    <property type="match status" value="1"/>
</dbReference>
<feature type="binding site" evidence="12">
    <location>
        <position position="62"/>
    </location>
    <ligand>
        <name>CoA</name>
        <dbReference type="ChEBI" id="CHEBI:57287"/>
    </ligand>
</feature>
<evidence type="ECO:0000256" key="5">
    <source>
        <dbReference type="ARBA" id="ARBA00019087"/>
    </source>
</evidence>
<dbReference type="GO" id="GO:0009366">
    <property type="term" value="C:enterobactin synthetase complex"/>
    <property type="evidence" value="ECO:0007669"/>
    <property type="project" value="InterPro"/>
</dbReference>
<dbReference type="Proteomes" id="UP000199187">
    <property type="component" value="Unassembled WGS sequence"/>
</dbReference>